<evidence type="ECO:0000313" key="2">
    <source>
        <dbReference type="Proteomes" id="UP000242715"/>
    </source>
</evidence>
<accession>A0A2Z6PHQ9</accession>
<dbReference type="Proteomes" id="UP000242715">
    <property type="component" value="Unassembled WGS sequence"/>
</dbReference>
<reference evidence="2" key="1">
    <citation type="journal article" date="2017" name="Front. Plant Sci.">
        <title>Climate Clever Clovers: New Paradigm to Reduce the Environmental Footprint of Ruminants by Breeding Low Methanogenic Forages Utilizing Haplotype Variation.</title>
        <authorList>
            <person name="Kaur P."/>
            <person name="Appels R."/>
            <person name="Bayer P.E."/>
            <person name="Keeble-Gagnere G."/>
            <person name="Wang J."/>
            <person name="Hirakawa H."/>
            <person name="Shirasawa K."/>
            <person name="Vercoe P."/>
            <person name="Stefanova K."/>
            <person name="Durmic Z."/>
            <person name="Nichols P."/>
            <person name="Revell C."/>
            <person name="Isobe S.N."/>
            <person name="Edwards D."/>
            <person name="Erskine W."/>
        </authorList>
    </citation>
    <scope>NUCLEOTIDE SEQUENCE [LARGE SCALE GENOMIC DNA]</scope>
    <source>
        <strain evidence="2">cv. Daliak</strain>
    </source>
</reference>
<name>A0A2Z6PHQ9_TRISU</name>
<dbReference type="AlphaFoldDB" id="A0A2Z6PHQ9"/>
<protein>
    <submittedName>
        <fullName evidence="1">Uncharacterized protein</fullName>
    </submittedName>
</protein>
<organism evidence="1 2">
    <name type="scientific">Trifolium subterraneum</name>
    <name type="common">Subterranean clover</name>
    <dbReference type="NCBI Taxonomy" id="3900"/>
    <lineage>
        <taxon>Eukaryota</taxon>
        <taxon>Viridiplantae</taxon>
        <taxon>Streptophyta</taxon>
        <taxon>Embryophyta</taxon>
        <taxon>Tracheophyta</taxon>
        <taxon>Spermatophyta</taxon>
        <taxon>Magnoliopsida</taxon>
        <taxon>eudicotyledons</taxon>
        <taxon>Gunneridae</taxon>
        <taxon>Pentapetalae</taxon>
        <taxon>rosids</taxon>
        <taxon>fabids</taxon>
        <taxon>Fabales</taxon>
        <taxon>Fabaceae</taxon>
        <taxon>Papilionoideae</taxon>
        <taxon>50 kb inversion clade</taxon>
        <taxon>NPAAA clade</taxon>
        <taxon>Hologalegina</taxon>
        <taxon>IRL clade</taxon>
        <taxon>Trifolieae</taxon>
        <taxon>Trifolium</taxon>
    </lineage>
</organism>
<keyword evidence="2" id="KW-1185">Reference proteome</keyword>
<dbReference type="EMBL" id="DF974108">
    <property type="protein sequence ID" value="GAU45229.1"/>
    <property type="molecule type" value="Genomic_DNA"/>
</dbReference>
<proteinExistence type="predicted"/>
<evidence type="ECO:0000313" key="1">
    <source>
        <dbReference type="EMBL" id="GAU45229.1"/>
    </source>
</evidence>
<gene>
    <name evidence="1" type="ORF">TSUD_138010</name>
</gene>
<sequence>MEVDETRIRQPVSSMVTVPTLLAKEFKTQEFSDQILRKIGINCNLRNQQQSHQLTIVDDV</sequence>